<dbReference type="PROSITE" id="PS51257">
    <property type="entry name" value="PROKAR_LIPOPROTEIN"/>
    <property type="match status" value="1"/>
</dbReference>
<dbReference type="GO" id="GO:0051287">
    <property type="term" value="F:NAD binding"/>
    <property type="evidence" value="ECO:0007669"/>
    <property type="project" value="InterPro"/>
</dbReference>
<dbReference type="AlphaFoldDB" id="X1HHI1"/>
<sequence length="102" mass="10784">MKISVFGLGYVGCISAACLAKEGHTVMGVDINPDKVKEINLGKSPLLEKGLEELIAKGVAEGNLRATSDPKEAVINSDISFLCVGTPSNHNGSIDIEFLERV</sequence>
<dbReference type="SUPFAM" id="SSF51735">
    <property type="entry name" value="NAD(P)-binding Rossmann-fold domains"/>
    <property type="match status" value="1"/>
</dbReference>
<comment type="caution">
    <text evidence="2">The sequence shown here is derived from an EMBL/GenBank/DDBJ whole genome shotgun (WGS) entry which is preliminary data.</text>
</comment>
<evidence type="ECO:0000313" key="2">
    <source>
        <dbReference type="EMBL" id="GAH69621.1"/>
    </source>
</evidence>
<dbReference type="InterPro" id="IPR001732">
    <property type="entry name" value="UDP-Glc/GDP-Man_DH_N"/>
</dbReference>
<dbReference type="GO" id="GO:0016616">
    <property type="term" value="F:oxidoreductase activity, acting on the CH-OH group of donors, NAD or NADP as acceptor"/>
    <property type="evidence" value="ECO:0007669"/>
    <property type="project" value="InterPro"/>
</dbReference>
<feature type="non-terminal residue" evidence="2">
    <location>
        <position position="102"/>
    </location>
</feature>
<reference evidence="2" key="1">
    <citation type="journal article" date="2014" name="Front. Microbiol.">
        <title>High frequency of phylogenetically diverse reductive dehalogenase-homologous genes in deep subseafloor sedimentary metagenomes.</title>
        <authorList>
            <person name="Kawai M."/>
            <person name="Futagami T."/>
            <person name="Toyoda A."/>
            <person name="Takaki Y."/>
            <person name="Nishi S."/>
            <person name="Hori S."/>
            <person name="Arai W."/>
            <person name="Tsubouchi T."/>
            <person name="Morono Y."/>
            <person name="Uchiyama I."/>
            <person name="Ito T."/>
            <person name="Fujiyama A."/>
            <person name="Inagaki F."/>
            <person name="Takami H."/>
        </authorList>
    </citation>
    <scope>NUCLEOTIDE SEQUENCE</scope>
    <source>
        <strain evidence="2">Expedition CK06-06</strain>
    </source>
</reference>
<dbReference type="InterPro" id="IPR036291">
    <property type="entry name" value="NAD(P)-bd_dom_sf"/>
</dbReference>
<organism evidence="2">
    <name type="scientific">marine sediment metagenome</name>
    <dbReference type="NCBI Taxonomy" id="412755"/>
    <lineage>
        <taxon>unclassified sequences</taxon>
        <taxon>metagenomes</taxon>
        <taxon>ecological metagenomes</taxon>
    </lineage>
</organism>
<evidence type="ECO:0000259" key="1">
    <source>
        <dbReference type="Pfam" id="PF03721"/>
    </source>
</evidence>
<accession>X1HHI1</accession>
<gene>
    <name evidence="2" type="ORF">S03H2_54802</name>
</gene>
<name>X1HHI1_9ZZZZ</name>
<dbReference type="EMBL" id="BARU01034964">
    <property type="protein sequence ID" value="GAH69621.1"/>
    <property type="molecule type" value="Genomic_DNA"/>
</dbReference>
<dbReference type="PANTHER" id="PTHR43750:SF1">
    <property type="entry name" value="GDP-MANNOSE 6-DEHYDROGENASE"/>
    <property type="match status" value="1"/>
</dbReference>
<feature type="domain" description="UDP-glucose/GDP-mannose dehydrogenase N-terminal" evidence="1">
    <location>
        <begin position="1"/>
        <end position="102"/>
    </location>
</feature>
<protein>
    <recommendedName>
        <fullName evidence="1">UDP-glucose/GDP-mannose dehydrogenase N-terminal domain-containing protein</fullName>
    </recommendedName>
</protein>
<dbReference type="Pfam" id="PF03721">
    <property type="entry name" value="UDPG_MGDP_dh_N"/>
    <property type="match status" value="1"/>
</dbReference>
<proteinExistence type="predicted"/>
<dbReference type="PANTHER" id="PTHR43750">
    <property type="entry name" value="UDP-GLUCOSE 6-DEHYDROGENASE TUAD"/>
    <property type="match status" value="1"/>
</dbReference>
<dbReference type="Gene3D" id="3.40.50.720">
    <property type="entry name" value="NAD(P)-binding Rossmann-like Domain"/>
    <property type="match status" value="1"/>
</dbReference>